<name>A0AAP3GNX4_9LACO</name>
<proteinExistence type="predicted"/>
<dbReference type="InterPro" id="IPR036388">
    <property type="entry name" value="WH-like_DNA-bd_sf"/>
</dbReference>
<dbReference type="SUPFAM" id="SSF46785">
    <property type="entry name" value="Winged helix' DNA-binding domain"/>
    <property type="match status" value="1"/>
</dbReference>
<reference evidence="3 5" key="2">
    <citation type="submission" date="2022-01" db="EMBL/GenBank/DDBJ databases">
        <title>VMRC isolate genome collection.</title>
        <authorList>
            <person name="France M."/>
            <person name="Rutt L."/>
            <person name="Humphrys M."/>
            <person name="Ravel J."/>
        </authorList>
    </citation>
    <scope>NUCLEOTIDE SEQUENCE</scope>
    <source>
        <strain evidence="3">C0127B5</strain>
        <strain evidence="2 5">C0172B4</strain>
    </source>
</reference>
<evidence type="ECO:0000313" key="5">
    <source>
        <dbReference type="Proteomes" id="UP001211420"/>
    </source>
</evidence>
<evidence type="ECO:0000313" key="4">
    <source>
        <dbReference type="EMBL" id="MCZ9678342.1"/>
    </source>
</evidence>
<dbReference type="SMART" id="SM00347">
    <property type="entry name" value="HTH_MARR"/>
    <property type="match status" value="1"/>
</dbReference>
<comment type="caution">
    <text evidence="3">The sequence shown here is derived from an EMBL/GenBank/DDBJ whole genome shotgun (WGS) entry which is preliminary data.</text>
</comment>
<dbReference type="Proteomes" id="UP001211566">
    <property type="component" value="Unassembled WGS sequence"/>
</dbReference>
<keyword evidence="5" id="KW-1185">Reference proteome</keyword>
<dbReference type="Gene3D" id="1.10.10.10">
    <property type="entry name" value="Winged helix-like DNA-binding domain superfamily/Winged helix DNA-binding domain"/>
    <property type="match status" value="1"/>
</dbReference>
<dbReference type="Proteomes" id="UP001211420">
    <property type="component" value="Unassembled WGS sequence"/>
</dbReference>
<organism evidence="3 6">
    <name type="scientific">Lactobacillus mulieris</name>
    <dbReference type="NCBI Taxonomy" id="2508708"/>
    <lineage>
        <taxon>Bacteria</taxon>
        <taxon>Bacillati</taxon>
        <taxon>Bacillota</taxon>
        <taxon>Bacilli</taxon>
        <taxon>Lactobacillales</taxon>
        <taxon>Lactobacillaceae</taxon>
        <taxon>Lactobacillus</taxon>
    </lineage>
</organism>
<evidence type="ECO:0000259" key="1">
    <source>
        <dbReference type="SMART" id="SM00347"/>
    </source>
</evidence>
<dbReference type="InterPro" id="IPR036390">
    <property type="entry name" value="WH_DNA-bd_sf"/>
</dbReference>
<dbReference type="Pfam" id="PF12802">
    <property type="entry name" value="MarR_2"/>
    <property type="match status" value="1"/>
</dbReference>
<evidence type="ECO:0000313" key="6">
    <source>
        <dbReference type="Proteomes" id="UP001213015"/>
    </source>
</evidence>
<protein>
    <submittedName>
        <fullName evidence="3">MarR family winged helix-turn-helix transcriptional regulator</fullName>
    </submittedName>
</protein>
<dbReference type="InterPro" id="IPR000835">
    <property type="entry name" value="HTH_MarR-typ"/>
</dbReference>
<dbReference type="GO" id="GO:0003700">
    <property type="term" value="F:DNA-binding transcription factor activity"/>
    <property type="evidence" value="ECO:0007669"/>
    <property type="project" value="InterPro"/>
</dbReference>
<dbReference type="EMBL" id="JAKHPW010000001">
    <property type="protein sequence ID" value="MCZ3621614.1"/>
    <property type="molecule type" value="Genomic_DNA"/>
</dbReference>
<feature type="domain" description="HTH marR-type" evidence="1">
    <location>
        <begin position="16"/>
        <end position="117"/>
    </location>
</feature>
<dbReference type="Proteomes" id="UP001213015">
    <property type="component" value="Unassembled WGS sequence"/>
</dbReference>
<dbReference type="GeneID" id="97459536"/>
<dbReference type="EMBL" id="JAKHLF010000002">
    <property type="protein sequence ID" value="MCZ3844377.1"/>
    <property type="molecule type" value="Genomic_DNA"/>
</dbReference>
<gene>
    <name evidence="3" type="ORF">L2422_02395</name>
    <name evidence="2" type="ORF">L2772_01855</name>
    <name evidence="4" type="ORF">L2Z99_04500</name>
</gene>
<evidence type="ECO:0000313" key="2">
    <source>
        <dbReference type="EMBL" id="MCZ3621614.1"/>
    </source>
</evidence>
<dbReference type="AlphaFoldDB" id="A0AAP3GNX4"/>
<dbReference type="RefSeq" id="WP_006587315.1">
    <property type="nucleotide sequence ID" value="NZ_CABMGH010000036.1"/>
</dbReference>
<accession>A0AAP3GNX4</accession>
<evidence type="ECO:0000313" key="3">
    <source>
        <dbReference type="EMBL" id="MCZ3844377.1"/>
    </source>
</evidence>
<dbReference type="EMBL" id="JAKHEY010000004">
    <property type="protein sequence ID" value="MCZ9678342.1"/>
    <property type="molecule type" value="Genomic_DNA"/>
</dbReference>
<reference evidence="4" key="1">
    <citation type="submission" date="2022-01" db="EMBL/GenBank/DDBJ databases">
        <title>STING isolate genome collection.</title>
        <authorList>
            <person name="France M."/>
            <person name="Rutt L."/>
            <person name="Humphrys M."/>
            <person name="Ravel J."/>
        </authorList>
    </citation>
    <scope>NUCLEOTIDE SEQUENCE</scope>
    <source>
        <strain evidence="4">C0081E5</strain>
    </source>
</reference>
<sequence>MDVLHFNEIAETIKKMILEQAGLNLSQTRILLFFDETENDSLTMGELAKGLNISLSTLSRQLQQKKTKELLDVVRSETDSSKLVHLNEAGVLKASELKQLLSSIHDKIYALWNEEETKSFLTHMDSVLDELNKETIQ</sequence>